<dbReference type="SUPFAM" id="SSF52833">
    <property type="entry name" value="Thioredoxin-like"/>
    <property type="match status" value="1"/>
</dbReference>
<dbReference type="HOGENOM" id="CLU_011226_4_0_1"/>
<dbReference type="InterPro" id="IPR054416">
    <property type="entry name" value="GST_UstS-like_C"/>
</dbReference>
<dbReference type="Pfam" id="PF13409">
    <property type="entry name" value="GST_N_2"/>
    <property type="match status" value="1"/>
</dbReference>
<dbReference type="Proteomes" id="UP000054279">
    <property type="component" value="Unassembled WGS sequence"/>
</dbReference>
<dbReference type="Gene3D" id="3.40.30.10">
    <property type="entry name" value="Glutaredoxin"/>
    <property type="match status" value="1"/>
</dbReference>
<reference evidence="2 3" key="1">
    <citation type="submission" date="2014-06" db="EMBL/GenBank/DDBJ databases">
        <title>Evolutionary Origins and Diversification of the Mycorrhizal Mutualists.</title>
        <authorList>
            <consortium name="DOE Joint Genome Institute"/>
            <consortium name="Mycorrhizal Genomics Consortium"/>
            <person name="Kohler A."/>
            <person name="Kuo A."/>
            <person name="Nagy L.G."/>
            <person name="Floudas D."/>
            <person name="Copeland A."/>
            <person name="Barry K.W."/>
            <person name="Cichocki N."/>
            <person name="Veneault-Fourrey C."/>
            <person name="LaButti K."/>
            <person name="Lindquist E.A."/>
            <person name="Lipzen A."/>
            <person name="Lundell T."/>
            <person name="Morin E."/>
            <person name="Murat C."/>
            <person name="Riley R."/>
            <person name="Ohm R."/>
            <person name="Sun H."/>
            <person name="Tunlid A."/>
            <person name="Henrissat B."/>
            <person name="Grigoriev I.V."/>
            <person name="Hibbett D.S."/>
            <person name="Martin F."/>
        </authorList>
    </citation>
    <scope>NUCLEOTIDE SEQUENCE [LARGE SCALE GENOMIC DNA]</scope>
    <source>
        <strain evidence="2 3">SS14</strain>
    </source>
</reference>
<dbReference type="InterPro" id="IPR004045">
    <property type="entry name" value="Glutathione_S-Trfase_N"/>
</dbReference>
<dbReference type="OrthoDB" id="4951845at2759"/>
<sequence length="235" mass="27134">MSKITFFDLPSPVCKPQTWSPNTWKARFVLNYKRIPYKTVWVSYLDVEETLIKLGGKGKTTSTWPGKPSKPWYTLPTLQDESGSEPALVIDPLKIAEYLDEKFPEHPVIPKKGRALEYMFEEFLQSSLDLINTREKMFGMKIKVFSPEAPTRDVQWKTLEKAYDKVAAVFDKNGPDVDFVAGGPEPTRADFILTYLICIRNVAPEKWKKRGVDQWANGRWAKLLKRAEEWQTVDE</sequence>
<dbReference type="Gene3D" id="1.20.1050.10">
    <property type="match status" value="1"/>
</dbReference>
<keyword evidence="3" id="KW-1185">Reference proteome</keyword>
<evidence type="ECO:0000259" key="1">
    <source>
        <dbReference type="PROSITE" id="PS50404"/>
    </source>
</evidence>
<evidence type="ECO:0000313" key="2">
    <source>
        <dbReference type="EMBL" id="KIJ22628.1"/>
    </source>
</evidence>
<dbReference type="PROSITE" id="PS50404">
    <property type="entry name" value="GST_NTER"/>
    <property type="match status" value="1"/>
</dbReference>
<organism evidence="2 3">
    <name type="scientific">Sphaerobolus stellatus (strain SS14)</name>
    <dbReference type="NCBI Taxonomy" id="990650"/>
    <lineage>
        <taxon>Eukaryota</taxon>
        <taxon>Fungi</taxon>
        <taxon>Dikarya</taxon>
        <taxon>Basidiomycota</taxon>
        <taxon>Agaricomycotina</taxon>
        <taxon>Agaricomycetes</taxon>
        <taxon>Phallomycetidae</taxon>
        <taxon>Geastrales</taxon>
        <taxon>Sphaerobolaceae</taxon>
        <taxon>Sphaerobolus</taxon>
    </lineage>
</organism>
<name>A0A0C9T1H2_SPHS4</name>
<feature type="domain" description="GST N-terminal" evidence="1">
    <location>
        <begin position="10"/>
        <end position="107"/>
    </location>
</feature>
<proteinExistence type="predicted"/>
<accession>A0A0C9T1H2</accession>
<evidence type="ECO:0000313" key="3">
    <source>
        <dbReference type="Proteomes" id="UP000054279"/>
    </source>
</evidence>
<dbReference type="AlphaFoldDB" id="A0A0C9T1H2"/>
<dbReference type="InterPro" id="IPR036249">
    <property type="entry name" value="Thioredoxin-like_sf"/>
</dbReference>
<dbReference type="Pfam" id="PF22041">
    <property type="entry name" value="GST_C_7"/>
    <property type="match status" value="1"/>
</dbReference>
<protein>
    <recommendedName>
        <fullName evidence="1">GST N-terminal domain-containing protein</fullName>
    </recommendedName>
</protein>
<gene>
    <name evidence="2" type="ORF">M422DRAFT_786395</name>
</gene>
<dbReference type="EMBL" id="KN838054">
    <property type="protein sequence ID" value="KIJ22628.1"/>
    <property type="molecule type" value="Genomic_DNA"/>
</dbReference>